<protein>
    <submittedName>
        <fullName evidence="1">Uncharacterized protein</fullName>
    </submittedName>
</protein>
<dbReference type="OrthoDB" id="10253869at2759"/>
<dbReference type="InterPro" id="IPR029058">
    <property type="entry name" value="AB_hydrolase_fold"/>
</dbReference>
<dbReference type="AlphaFoldDB" id="A0A6A5TK77"/>
<organism evidence="1 2">
    <name type="scientific">Byssothecium circinans</name>
    <dbReference type="NCBI Taxonomy" id="147558"/>
    <lineage>
        <taxon>Eukaryota</taxon>
        <taxon>Fungi</taxon>
        <taxon>Dikarya</taxon>
        <taxon>Ascomycota</taxon>
        <taxon>Pezizomycotina</taxon>
        <taxon>Dothideomycetes</taxon>
        <taxon>Pleosporomycetidae</taxon>
        <taxon>Pleosporales</taxon>
        <taxon>Massarineae</taxon>
        <taxon>Massarinaceae</taxon>
        <taxon>Byssothecium</taxon>
    </lineage>
</organism>
<dbReference type="Proteomes" id="UP000800035">
    <property type="component" value="Unassembled WGS sequence"/>
</dbReference>
<dbReference type="Gene3D" id="3.40.50.1820">
    <property type="entry name" value="alpha/beta hydrolase"/>
    <property type="match status" value="1"/>
</dbReference>
<keyword evidence="2" id="KW-1185">Reference proteome</keyword>
<proteinExistence type="predicted"/>
<evidence type="ECO:0000313" key="1">
    <source>
        <dbReference type="EMBL" id="KAF1952082.1"/>
    </source>
</evidence>
<name>A0A6A5TK77_9PLEO</name>
<accession>A0A6A5TK77</accession>
<evidence type="ECO:0000313" key="2">
    <source>
        <dbReference type="Proteomes" id="UP000800035"/>
    </source>
</evidence>
<sequence length="128" mass="14606">MSDFLESLDMFGHQGKPPIWLTPHFTAFITMLDQHRPLSFKGKTPKAHIIYTHDGLFKNRDDPRPEIRPDDPREMTWLLNNRTDFSGGGWLTLVGRENLRVGVMDNYTMLGVPENAQKTRDLIAGALA</sequence>
<reference evidence="1" key="1">
    <citation type="journal article" date="2020" name="Stud. Mycol.">
        <title>101 Dothideomycetes genomes: a test case for predicting lifestyles and emergence of pathogens.</title>
        <authorList>
            <person name="Haridas S."/>
            <person name="Albert R."/>
            <person name="Binder M."/>
            <person name="Bloem J."/>
            <person name="Labutti K."/>
            <person name="Salamov A."/>
            <person name="Andreopoulos B."/>
            <person name="Baker S."/>
            <person name="Barry K."/>
            <person name="Bills G."/>
            <person name="Bluhm B."/>
            <person name="Cannon C."/>
            <person name="Castanera R."/>
            <person name="Culley D."/>
            <person name="Daum C."/>
            <person name="Ezra D."/>
            <person name="Gonzalez J."/>
            <person name="Henrissat B."/>
            <person name="Kuo A."/>
            <person name="Liang C."/>
            <person name="Lipzen A."/>
            <person name="Lutzoni F."/>
            <person name="Magnuson J."/>
            <person name="Mondo S."/>
            <person name="Nolan M."/>
            <person name="Ohm R."/>
            <person name="Pangilinan J."/>
            <person name="Park H.-J."/>
            <person name="Ramirez L."/>
            <person name="Alfaro M."/>
            <person name="Sun H."/>
            <person name="Tritt A."/>
            <person name="Yoshinaga Y."/>
            <person name="Zwiers L.-H."/>
            <person name="Turgeon B."/>
            <person name="Goodwin S."/>
            <person name="Spatafora J."/>
            <person name="Crous P."/>
            <person name="Grigoriev I."/>
        </authorList>
    </citation>
    <scope>NUCLEOTIDE SEQUENCE</scope>
    <source>
        <strain evidence="1">CBS 675.92</strain>
    </source>
</reference>
<gene>
    <name evidence="1" type="ORF">CC80DRAFT_185666</name>
</gene>
<dbReference type="EMBL" id="ML977013">
    <property type="protein sequence ID" value="KAF1952082.1"/>
    <property type="molecule type" value="Genomic_DNA"/>
</dbReference>